<name>A0A6H1NYQ2_PRIMG</name>
<evidence type="ECO:0000313" key="1">
    <source>
        <dbReference type="EMBL" id="QIZ06201.1"/>
    </source>
</evidence>
<reference evidence="1 2" key="1">
    <citation type="submission" date="2020-04" db="EMBL/GenBank/DDBJ databases">
        <title>Genome-Wide Identification of 5-Methylcytosine Sites in Bacterial Genomes By High-Throughput Sequencing of MspJI Restriction Fragments.</title>
        <authorList>
            <person name="Wu V."/>
        </authorList>
    </citation>
    <scope>NUCLEOTIDE SEQUENCE [LARGE SCALE GENOMIC DNA]</scope>
    <source>
        <strain evidence="1 2">S2</strain>
    </source>
</reference>
<dbReference type="AlphaFoldDB" id="A0A6H1NYQ2"/>
<dbReference type="Proteomes" id="UP000501868">
    <property type="component" value="Chromosome"/>
</dbReference>
<accession>A0A6H1NYQ2</accession>
<organism evidence="1 2">
    <name type="scientific">Priestia megaterium</name>
    <name type="common">Bacillus megaterium</name>
    <dbReference type="NCBI Taxonomy" id="1404"/>
    <lineage>
        <taxon>Bacteria</taxon>
        <taxon>Bacillati</taxon>
        <taxon>Bacillota</taxon>
        <taxon>Bacilli</taxon>
        <taxon>Bacillales</taxon>
        <taxon>Bacillaceae</taxon>
        <taxon>Priestia</taxon>
    </lineage>
</organism>
<proteinExistence type="predicted"/>
<protein>
    <submittedName>
        <fullName evidence="1">Uncharacterized protein</fullName>
    </submittedName>
</protein>
<reference evidence="1 2" key="2">
    <citation type="submission" date="2020-04" db="EMBL/GenBank/DDBJ databases">
        <authorList>
            <person name="Fomenkov A."/>
            <person name="Anton B.P."/>
            <person name="Roberts R.J."/>
        </authorList>
    </citation>
    <scope>NUCLEOTIDE SEQUENCE [LARGE SCALE GENOMIC DNA]</scope>
    <source>
        <strain evidence="1 2">S2</strain>
    </source>
</reference>
<sequence>MHVDKNDLIAWNLEYNKFQNNQLLKTMCEEKGIDATYGVMGKAAPWYDESMSTILANGGAGQINTPISGYVLKQLGILKEG</sequence>
<evidence type="ECO:0000313" key="2">
    <source>
        <dbReference type="Proteomes" id="UP000501868"/>
    </source>
</evidence>
<dbReference type="EMBL" id="CP051128">
    <property type="protein sequence ID" value="QIZ06201.1"/>
    <property type="molecule type" value="Genomic_DNA"/>
</dbReference>
<gene>
    <name evidence="1" type="ORF">HFZ78_05230</name>
</gene>